<protein>
    <submittedName>
        <fullName evidence="2">Putative baseplate assembly protein</fullName>
    </submittedName>
</protein>
<dbReference type="Proteomes" id="UP000230790">
    <property type="component" value="Unassembled WGS sequence"/>
</dbReference>
<evidence type="ECO:0000313" key="3">
    <source>
        <dbReference type="Proteomes" id="UP000230790"/>
    </source>
</evidence>
<comment type="caution">
    <text evidence="2">The sequence shown here is derived from an EMBL/GenBank/DDBJ whole genome shotgun (WGS) entry which is preliminary data.</text>
</comment>
<name>A0A2M8QAT2_9CHLR</name>
<dbReference type="NCBIfam" id="TIGR02243">
    <property type="entry name" value="putative baseplate assembly protein"/>
    <property type="match status" value="1"/>
</dbReference>
<gene>
    <name evidence="2" type="ORF">CUN48_11290</name>
</gene>
<feature type="region of interest" description="Disordered" evidence="1">
    <location>
        <begin position="609"/>
        <end position="628"/>
    </location>
</feature>
<proteinExistence type="predicted"/>
<dbReference type="EMBL" id="PGTN01000081">
    <property type="protein sequence ID" value="PJF46918.1"/>
    <property type="molecule type" value="Genomic_DNA"/>
</dbReference>
<evidence type="ECO:0000256" key="1">
    <source>
        <dbReference type="SAM" id="MobiDB-lite"/>
    </source>
</evidence>
<organism evidence="2 3">
    <name type="scientific">Candidatus Thermofonsia Clade 3 bacterium</name>
    <dbReference type="NCBI Taxonomy" id="2364212"/>
    <lineage>
        <taxon>Bacteria</taxon>
        <taxon>Bacillati</taxon>
        <taxon>Chloroflexota</taxon>
        <taxon>Candidatus Thermofontia</taxon>
        <taxon>Candidatus Thermofonsia Clade 3</taxon>
    </lineage>
</organism>
<sequence>MPLPEPILDDLRFQKDLVDEARRRIIRYCPDWTDYNLSDPGITLIELFAWMTELIVYRLNQVPDKNYIRFLDFLGVRLQPAASARVELTFRTSVPLPIAPGDETSVLVPAGTEVATRQTEDEPEIIFTTDARLLIAPPRLTQLRREAADSAAGDDFNKNFLPRLGVEPFYAFGRPRPQPGDTFYLGFDDQVDLSGYILQLVFTCEETQAAGIRREDPPWVWEVSRGNGVWEELPLSTRLGERDTTGGLNNAQGSLVLYLPLDLQPDDVHGRRGYWLRCRVEQRRPEQGMYRESPRITSVQAFALGATTRATHAVAVRHETLGISNGEAGQSFKLRHAPVLALRDDERVEVEEMIDGELVFVPWQTVADFSESGRHDRHVTLDTATGEVHFGPCLRQPDGSMRQYGRVPEAGRVIRMSQYRYGGGVAGNLPPDKLQVLKSPIPYIDRVTNMVRASGGRDQETLDEARMRARRELRAQQRAVTAEDYEHLALAASRQVGRVKCNTGAPADGRPLPPGVVELLVIPAALDAVQAGDLSRLQLDPALRRTIEAFLDERRLLTTTLRLREPTYLGVKVRAEIVVNAHSRPEAVQQRVAEALRRFITPLTIRWPPNGADGASPAADGDGQPTTPARAPLQGWPFGRHLYVSDIYSLVQQTPGVKHVRDIKLGSRLLTPSAEDARAPADDVTLDDRRVIETPPDGVLCSLEHDVVVVAL</sequence>
<feature type="compositionally biased region" description="Low complexity" evidence="1">
    <location>
        <begin position="609"/>
        <end position="625"/>
    </location>
</feature>
<dbReference type="AlphaFoldDB" id="A0A2M8QAT2"/>
<accession>A0A2M8QAT2</accession>
<evidence type="ECO:0000313" key="2">
    <source>
        <dbReference type="EMBL" id="PJF46918.1"/>
    </source>
</evidence>
<dbReference type="InterPro" id="IPR011749">
    <property type="entry name" value="CHP02243"/>
</dbReference>
<reference evidence="2 3" key="1">
    <citation type="submission" date="2017-11" db="EMBL/GenBank/DDBJ databases">
        <title>Evolution of Phototrophy in the Chloroflexi Phylum Driven by Horizontal Gene Transfer.</title>
        <authorList>
            <person name="Ward L.M."/>
            <person name="Hemp J."/>
            <person name="Shih P.M."/>
            <person name="Mcglynn S.E."/>
            <person name="Fischer W."/>
        </authorList>
    </citation>
    <scope>NUCLEOTIDE SEQUENCE [LARGE SCALE GENOMIC DNA]</scope>
    <source>
        <strain evidence="2">JP3_7</strain>
    </source>
</reference>